<proteinExistence type="predicted"/>
<dbReference type="Gene3D" id="2.60.40.3830">
    <property type="match status" value="1"/>
</dbReference>
<accession>A0A9X3WVV7</accession>
<evidence type="ECO:0000256" key="1">
    <source>
        <dbReference type="SAM" id="Phobius"/>
    </source>
</evidence>
<organism evidence="2 3">
    <name type="scientific">Terrihalobacillus insolitus</name>
    <dbReference type="NCBI Taxonomy" id="2950438"/>
    <lineage>
        <taxon>Bacteria</taxon>
        <taxon>Bacillati</taxon>
        <taxon>Bacillota</taxon>
        <taxon>Bacilli</taxon>
        <taxon>Bacillales</taxon>
        <taxon>Bacillaceae</taxon>
        <taxon>Terrihalobacillus</taxon>
    </lineage>
</organism>
<sequence length="402" mass="44855">MSCQKKDQIDEELGKLPTFKMDSKQQEDILEKVKLKSPKRQGLRFLPIGLSTIAFIAFVVIGSQFLNNEIRQTEVSTTELNDPALKKELTKYFKGVKSLDIGLPITILKIPESMEKGAVAAYLMEAAIYVNSEGNWINPVEQPEMMTETDFELSPVQKQQLKNNYSEDGLASEAKGTLVLLNEIKNLNTNEVIDKQVEEWINRLNNTSPNKSFDETYKIYASVSQELIGAAGVLRETLTEGKQPVDKLLPKAISTSDFQNIKWEKSSIFKIPVTFGDGTKGEYALYGQEDKYGMLVGSGTEGEAVIKPIQANSPDKYMLFFNGEQIASAGITIAAMHKETGEIEQVLVKEGQKVWLTHLSGPYLGYDANAVTLMEFSKPGLWAINFYLDGTFYGQTIIEVEN</sequence>
<dbReference type="EMBL" id="JAMQKB010000011">
    <property type="protein sequence ID" value="MDC3425166.1"/>
    <property type="molecule type" value="Genomic_DNA"/>
</dbReference>
<dbReference type="RefSeq" id="WP_272436969.1">
    <property type="nucleotide sequence ID" value="NZ_JAMQKB010000011.1"/>
</dbReference>
<dbReference type="Proteomes" id="UP001145050">
    <property type="component" value="Unassembled WGS sequence"/>
</dbReference>
<reference evidence="2" key="1">
    <citation type="submission" date="2022-06" db="EMBL/GenBank/DDBJ databases">
        <title>Aquibacillus sp. a new bacterium isolated from soil saline samples.</title>
        <authorList>
            <person name="Galisteo C."/>
            <person name="De La Haba R."/>
            <person name="Sanchez-Porro C."/>
            <person name="Ventosa A."/>
        </authorList>
    </citation>
    <scope>NUCLEOTIDE SEQUENCE</scope>
    <source>
        <strain evidence="2">3ASR75-11</strain>
    </source>
</reference>
<keyword evidence="3" id="KW-1185">Reference proteome</keyword>
<keyword evidence="1" id="KW-0812">Transmembrane</keyword>
<keyword evidence="1" id="KW-0472">Membrane</keyword>
<dbReference type="AlphaFoldDB" id="A0A9X3WVV7"/>
<feature type="transmembrane region" description="Helical" evidence="1">
    <location>
        <begin position="45"/>
        <end position="66"/>
    </location>
</feature>
<evidence type="ECO:0000313" key="2">
    <source>
        <dbReference type="EMBL" id="MDC3425166.1"/>
    </source>
</evidence>
<protein>
    <recommendedName>
        <fullName evidence="4">DUF4871 domain-containing protein</fullName>
    </recommendedName>
</protein>
<gene>
    <name evidence="2" type="ORF">NC797_11695</name>
</gene>
<comment type="caution">
    <text evidence="2">The sequence shown here is derived from an EMBL/GenBank/DDBJ whole genome shotgun (WGS) entry which is preliminary data.</text>
</comment>
<keyword evidence="1" id="KW-1133">Transmembrane helix</keyword>
<name>A0A9X3WVV7_9BACI</name>
<evidence type="ECO:0008006" key="4">
    <source>
        <dbReference type="Google" id="ProtNLM"/>
    </source>
</evidence>
<evidence type="ECO:0000313" key="3">
    <source>
        <dbReference type="Proteomes" id="UP001145050"/>
    </source>
</evidence>